<dbReference type="InterPro" id="IPR000014">
    <property type="entry name" value="PAS"/>
</dbReference>
<feature type="domain" description="PAS" evidence="4">
    <location>
        <begin position="291"/>
        <end position="337"/>
    </location>
</feature>
<feature type="domain" description="PAS" evidence="4">
    <location>
        <begin position="157"/>
        <end position="202"/>
    </location>
</feature>
<dbReference type="HOGENOM" id="CLU_000445_70_50_6"/>
<dbReference type="PANTHER" id="PTHR44757">
    <property type="entry name" value="DIGUANYLATE CYCLASE DGCP"/>
    <property type="match status" value="1"/>
</dbReference>
<dbReference type="InterPro" id="IPR001789">
    <property type="entry name" value="Sig_transdc_resp-reg_receiver"/>
</dbReference>
<dbReference type="NCBIfam" id="TIGR00254">
    <property type="entry name" value="GGDEF"/>
    <property type="match status" value="1"/>
</dbReference>
<evidence type="ECO:0000259" key="5">
    <source>
        <dbReference type="PROSITE" id="PS50113"/>
    </source>
</evidence>
<organism evidence="8 9">
    <name type="scientific">Methylomicrobium album BG8</name>
    <dbReference type="NCBI Taxonomy" id="686340"/>
    <lineage>
        <taxon>Bacteria</taxon>
        <taxon>Pseudomonadati</taxon>
        <taxon>Pseudomonadota</taxon>
        <taxon>Gammaproteobacteria</taxon>
        <taxon>Methylococcales</taxon>
        <taxon>Methylococcaceae</taxon>
        <taxon>Methylomicrobium</taxon>
    </lineage>
</organism>
<dbReference type="SUPFAM" id="SSF55785">
    <property type="entry name" value="PYP-like sensor domain (PAS domain)"/>
    <property type="match status" value="2"/>
</dbReference>
<evidence type="ECO:0000256" key="2">
    <source>
        <dbReference type="PROSITE-ProRule" id="PRU00169"/>
    </source>
</evidence>
<dbReference type="AlphaFoldDB" id="H8GRG0"/>
<evidence type="ECO:0000259" key="6">
    <source>
        <dbReference type="PROSITE" id="PS50883"/>
    </source>
</evidence>
<dbReference type="InterPro" id="IPR001633">
    <property type="entry name" value="EAL_dom"/>
</dbReference>
<dbReference type="SUPFAM" id="SSF52172">
    <property type="entry name" value="CheY-like"/>
    <property type="match status" value="1"/>
</dbReference>
<dbReference type="FunFam" id="3.30.70.270:FF:000001">
    <property type="entry name" value="Diguanylate cyclase domain protein"/>
    <property type="match status" value="1"/>
</dbReference>
<dbReference type="STRING" id="686340.Metal_3490"/>
<evidence type="ECO:0000256" key="1">
    <source>
        <dbReference type="ARBA" id="ARBA00001946"/>
    </source>
</evidence>
<dbReference type="Pfam" id="PF00989">
    <property type="entry name" value="PAS"/>
    <property type="match status" value="1"/>
</dbReference>
<dbReference type="CDD" id="cd01949">
    <property type="entry name" value="GGDEF"/>
    <property type="match status" value="1"/>
</dbReference>
<dbReference type="EMBL" id="CM001475">
    <property type="protein sequence ID" value="EIC31139.1"/>
    <property type="molecule type" value="Genomic_DNA"/>
</dbReference>
<dbReference type="InterPro" id="IPR011006">
    <property type="entry name" value="CheY-like_superfamily"/>
</dbReference>
<dbReference type="CDD" id="cd01948">
    <property type="entry name" value="EAL"/>
    <property type="match status" value="1"/>
</dbReference>
<evidence type="ECO:0000259" key="4">
    <source>
        <dbReference type="PROSITE" id="PS50112"/>
    </source>
</evidence>
<dbReference type="eggNOG" id="COG5001">
    <property type="taxonomic scope" value="Bacteria"/>
</dbReference>
<dbReference type="InterPro" id="IPR000700">
    <property type="entry name" value="PAS-assoc_C"/>
</dbReference>
<dbReference type="InterPro" id="IPR052155">
    <property type="entry name" value="Biofilm_reg_signaling"/>
</dbReference>
<keyword evidence="9" id="KW-1185">Reference proteome</keyword>
<dbReference type="PROSITE" id="PS50110">
    <property type="entry name" value="RESPONSE_REGULATORY"/>
    <property type="match status" value="1"/>
</dbReference>
<dbReference type="PROSITE" id="PS50883">
    <property type="entry name" value="EAL"/>
    <property type="match status" value="1"/>
</dbReference>
<dbReference type="SMART" id="SM00086">
    <property type="entry name" value="PAC"/>
    <property type="match status" value="1"/>
</dbReference>
<feature type="domain" description="PAC" evidence="5">
    <location>
        <begin position="361"/>
        <end position="415"/>
    </location>
</feature>
<dbReference type="RefSeq" id="WP_005374277.1">
    <property type="nucleotide sequence ID" value="NZ_CM001475.1"/>
</dbReference>
<protein>
    <submittedName>
        <fullName evidence="8">PAS domain S-box/diguanylate cyclase (GGDEF) domain-containing protein</fullName>
    </submittedName>
</protein>
<dbReference type="Gene3D" id="3.30.450.20">
    <property type="entry name" value="PAS domain"/>
    <property type="match status" value="2"/>
</dbReference>
<dbReference type="Pfam" id="PF00563">
    <property type="entry name" value="EAL"/>
    <property type="match status" value="1"/>
</dbReference>
<accession>H8GRG0</accession>
<dbReference type="InterPro" id="IPR043128">
    <property type="entry name" value="Rev_trsase/Diguanyl_cyclase"/>
</dbReference>
<feature type="domain" description="GGDEF" evidence="7">
    <location>
        <begin position="447"/>
        <end position="580"/>
    </location>
</feature>
<dbReference type="InterPro" id="IPR035965">
    <property type="entry name" value="PAS-like_dom_sf"/>
</dbReference>
<sequence length="855" mass="96899">MLFDSTLISHTADSESAKGEWIELLIVDDEKLVRDSLRKIFEFEGCKVIVAQSGREAIDILGKYRVELILLDLHMPDCHGYDVLKHVDGMKLSAQVIVISGEAGFMEARRTLLYSFVHDFIKKPYEVKALKNTVAKAQKIIRLQNQNQQILKRLHHSEQMHRFFVENSPDIIFLMNEAGSFSYLNKAVETILGWPLAEMTGQHYSKFVCKEDSKKADALFKGVGLDRSPMTVQLRLRCRNASEFRHVEITAMGIDPYSIDLFHTSGSHVRELPRIFGVIRNIHERKLVENDLCKLYHAMDNSPNFIFITDRNGVIEYTNRKITETTGYSTSEVVGKTSKIFSSGLSADSQKALWDTVSAGQVWRGVLRNQKKSGELYWARESIAPVINSEDEITHFVAIQEDVTEALQLTEKLAHQASHDALTQLINRQEFDRRLERVMALTRNSNAEYALCYIDLDQFKIVNDTCSHAAGDELLRQISGLFSQVIRRNDTLARLGGDEFAILMESCPLESAVAVTDNIHRAVEQFQFFWQDKSFRIGVSIGLVMVDIRNGGSDIHMKQADMACFAAKEAGRNRTHIYRADDKALVQHHGEMNWAVRINNALEQDLFCLYAQDIVPLGMGEGEHCEILLRMKDRNCNLVSANAFLPAAERYQLATKIDRWVIRNVFDYFTENHKRLEDLSLCSINLSGSSLSDPHLLGFIESEFVRTAMPPAKVCFEITETAAIANLTLATDFMRRLKEYGCKFSLDDFGSGLSSFAYLKHLPVDFLKIDGFFVKDIEHDSVDLAMVKSINDIGHMLGKKTIAEFVENQVILQTLNGLQVDYAQGYFTGKPKPLYENDTLCQVPPELMLSDVPAL</sequence>
<dbReference type="SMART" id="SM00267">
    <property type="entry name" value="GGDEF"/>
    <property type="match status" value="1"/>
</dbReference>
<dbReference type="SUPFAM" id="SSF55073">
    <property type="entry name" value="Nucleotide cyclase"/>
    <property type="match status" value="1"/>
</dbReference>
<dbReference type="SUPFAM" id="SSF141868">
    <property type="entry name" value="EAL domain-like"/>
    <property type="match status" value="1"/>
</dbReference>
<name>H8GRG0_METAL</name>
<dbReference type="InterPro" id="IPR013767">
    <property type="entry name" value="PAS_fold"/>
</dbReference>
<dbReference type="SMART" id="SM00091">
    <property type="entry name" value="PAS"/>
    <property type="match status" value="2"/>
</dbReference>
<feature type="domain" description="Response regulatory" evidence="3">
    <location>
        <begin position="23"/>
        <end position="138"/>
    </location>
</feature>
<dbReference type="Gene3D" id="3.30.70.270">
    <property type="match status" value="1"/>
</dbReference>
<dbReference type="SMART" id="SM00448">
    <property type="entry name" value="REC"/>
    <property type="match status" value="1"/>
</dbReference>
<dbReference type="Pfam" id="PF00072">
    <property type="entry name" value="Response_reg"/>
    <property type="match status" value="1"/>
</dbReference>
<gene>
    <name evidence="8" type="ORF">Metal_3490</name>
</gene>
<dbReference type="SMART" id="SM00052">
    <property type="entry name" value="EAL"/>
    <property type="match status" value="1"/>
</dbReference>
<dbReference type="GO" id="GO:0006355">
    <property type="term" value="P:regulation of DNA-templated transcription"/>
    <property type="evidence" value="ECO:0007669"/>
    <property type="project" value="InterPro"/>
</dbReference>
<dbReference type="InterPro" id="IPR001610">
    <property type="entry name" value="PAC"/>
</dbReference>
<dbReference type="InterPro" id="IPR035919">
    <property type="entry name" value="EAL_sf"/>
</dbReference>
<dbReference type="InterPro" id="IPR029787">
    <property type="entry name" value="Nucleotide_cyclase"/>
</dbReference>
<keyword evidence="2" id="KW-0597">Phosphoprotein</keyword>
<dbReference type="Proteomes" id="UP000005090">
    <property type="component" value="Chromosome"/>
</dbReference>
<dbReference type="PROSITE" id="PS50113">
    <property type="entry name" value="PAC"/>
    <property type="match status" value="1"/>
</dbReference>
<feature type="modified residue" description="4-aspartylphosphate" evidence="2">
    <location>
        <position position="72"/>
    </location>
</feature>
<dbReference type="Pfam" id="PF13426">
    <property type="entry name" value="PAS_9"/>
    <property type="match status" value="1"/>
</dbReference>
<dbReference type="Gene3D" id="3.40.50.2300">
    <property type="match status" value="1"/>
</dbReference>
<evidence type="ECO:0000313" key="9">
    <source>
        <dbReference type="Proteomes" id="UP000005090"/>
    </source>
</evidence>
<evidence type="ECO:0000259" key="7">
    <source>
        <dbReference type="PROSITE" id="PS50887"/>
    </source>
</evidence>
<comment type="cofactor">
    <cofactor evidence="1">
        <name>Mg(2+)</name>
        <dbReference type="ChEBI" id="CHEBI:18420"/>
    </cofactor>
</comment>
<evidence type="ECO:0000313" key="8">
    <source>
        <dbReference type="EMBL" id="EIC31139.1"/>
    </source>
</evidence>
<dbReference type="Gene3D" id="3.20.20.450">
    <property type="entry name" value="EAL domain"/>
    <property type="match status" value="1"/>
</dbReference>
<dbReference type="NCBIfam" id="TIGR00229">
    <property type="entry name" value="sensory_box"/>
    <property type="match status" value="2"/>
</dbReference>
<evidence type="ECO:0000259" key="3">
    <source>
        <dbReference type="PROSITE" id="PS50110"/>
    </source>
</evidence>
<dbReference type="PROSITE" id="PS50112">
    <property type="entry name" value="PAS"/>
    <property type="match status" value="2"/>
</dbReference>
<dbReference type="InterPro" id="IPR000160">
    <property type="entry name" value="GGDEF_dom"/>
</dbReference>
<dbReference type="PROSITE" id="PS50887">
    <property type="entry name" value="GGDEF"/>
    <property type="match status" value="1"/>
</dbReference>
<dbReference type="GO" id="GO:0000160">
    <property type="term" value="P:phosphorelay signal transduction system"/>
    <property type="evidence" value="ECO:0007669"/>
    <property type="project" value="InterPro"/>
</dbReference>
<dbReference type="PANTHER" id="PTHR44757:SF4">
    <property type="entry name" value="DIGUANYLATE CYCLASE DGCE-RELATED"/>
    <property type="match status" value="1"/>
</dbReference>
<dbReference type="Pfam" id="PF00990">
    <property type="entry name" value="GGDEF"/>
    <property type="match status" value="1"/>
</dbReference>
<dbReference type="CDD" id="cd00130">
    <property type="entry name" value="PAS"/>
    <property type="match status" value="2"/>
</dbReference>
<proteinExistence type="predicted"/>
<feature type="domain" description="EAL" evidence="6">
    <location>
        <begin position="591"/>
        <end position="845"/>
    </location>
</feature>
<reference evidence="8 9" key="1">
    <citation type="journal article" date="2013" name="Genome Announc.">
        <title>Genome Sequence of the Obligate Gammaproteobacterial Methanotroph Methylomicrobium album Strain BG8.</title>
        <authorList>
            <person name="Kits K.D."/>
            <person name="Kalyuzhnaya M.G."/>
            <person name="Klotz M.G."/>
            <person name="Jetten M.S."/>
            <person name="Op den Camp H.J."/>
            <person name="Vuilleumier S."/>
            <person name="Bringel F."/>
            <person name="Dispirito A.A."/>
            <person name="Murrell J.C."/>
            <person name="Bruce D."/>
            <person name="Cheng J.F."/>
            <person name="Copeland A."/>
            <person name="Goodwin L."/>
            <person name="Hauser L."/>
            <person name="Lajus A."/>
            <person name="Land M.L."/>
            <person name="Lapidus A."/>
            <person name="Lucas S."/>
            <person name="Medigue C."/>
            <person name="Pitluck S."/>
            <person name="Woyke T."/>
            <person name="Zeytun A."/>
            <person name="Stein L.Y."/>
        </authorList>
    </citation>
    <scope>NUCLEOTIDE SEQUENCE [LARGE SCALE GENOMIC DNA]</scope>
    <source>
        <strain evidence="8 9">BG8</strain>
    </source>
</reference>
<dbReference type="GO" id="GO:0003824">
    <property type="term" value="F:catalytic activity"/>
    <property type="evidence" value="ECO:0007669"/>
    <property type="project" value="UniProtKB-ARBA"/>
</dbReference>